<organism evidence="8 9">
    <name type="scientific">Paraburkholderia solisilvae</name>
    <dbReference type="NCBI Taxonomy" id="624376"/>
    <lineage>
        <taxon>Bacteria</taxon>
        <taxon>Pseudomonadati</taxon>
        <taxon>Pseudomonadota</taxon>
        <taxon>Betaproteobacteria</taxon>
        <taxon>Burkholderiales</taxon>
        <taxon>Burkholderiaceae</taxon>
        <taxon>Paraburkholderia</taxon>
    </lineage>
</organism>
<evidence type="ECO:0000256" key="1">
    <source>
        <dbReference type="ARBA" id="ARBA00004781"/>
    </source>
</evidence>
<evidence type="ECO:0000256" key="2">
    <source>
        <dbReference type="ARBA" id="ARBA00010944"/>
    </source>
</evidence>
<keyword evidence="9" id="KW-1185">Reference proteome</keyword>
<dbReference type="Proteomes" id="UP000494329">
    <property type="component" value="Unassembled WGS sequence"/>
</dbReference>
<proteinExistence type="inferred from homology"/>
<reference evidence="8 9" key="1">
    <citation type="submission" date="2020-04" db="EMBL/GenBank/DDBJ databases">
        <authorList>
            <person name="De Canck E."/>
        </authorList>
    </citation>
    <scope>NUCLEOTIDE SEQUENCE [LARGE SCALE GENOMIC DNA]</scope>
    <source>
        <strain evidence="8 9">LMG 29739</strain>
    </source>
</reference>
<dbReference type="RefSeq" id="WP_175114969.1">
    <property type="nucleotide sequence ID" value="NZ_CADIKF010000072.1"/>
</dbReference>
<name>A0A6J5EWW1_9BURK</name>
<evidence type="ECO:0000259" key="7">
    <source>
        <dbReference type="Pfam" id="PF04321"/>
    </source>
</evidence>
<keyword evidence="6" id="KW-0521">NADP</keyword>
<evidence type="ECO:0000256" key="4">
    <source>
        <dbReference type="ARBA" id="ARBA00017099"/>
    </source>
</evidence>
<evidence type="ECO:0000256" key="6">
    <source>
        <dbReference type="RuleBase" id="RU364082"/>
    </source>
</evidence>
<evidence type="ECO:0000313" key="9">
    <source>
        <dbReference type="Proteomes" id="UP000494329"/>
    </source>
</evidence>
<gene>
    <name evidence="8" type="ORF">LMG29739_05843</name>
</gene>
<comment type="cofactor">
    <cofactor evidence="6">
        <name>Mg(2+)</name>
        <dbReference type="ChEBI" id="CHEBI:18420"/>
    </cofactor>
    <text evidence="6">Binds 1 Mg(2+) ion per monomer.</text>
</comment>
<dbReference type="UniPathway" id="UPA00124"/>
<evidence type="ECO:0000256" key="5">
    <source>
        <dbReference type="ARBA" id="ARBA00048200"/>
    </source>
</evidence>
<dbReference type="InterPro" id="IPR029903">
    <property type="entry name" value="RmlD-like-bd"/>
</dbReference>
<dbReference type="SUPFAM" id="SSF51735">
    <property type="entry name" value="NAD(P)-binding Rossmann-fold domains"/>
    <property type="match status" value="1"/>
</dbReference>
<dbReference type="GO" id="GO:0008831">
    <property type="term" value="F:dTDP-4-dehydrorhamnose reductase activity"/>
    <property type="evidence" value="ECO:0007669"/>
    <property type="project" value="UniProtKB-EC"/>
</dbReference>
<comment type="pathway">
    <text evidence="1 6">Carbohydrate biosynthesis; dTDP-L-rhamnose biosynthesis.</text>
</comment>
<dbReference type="GO" id="GO:0019305">
    <property type="term" value="P:dTDP-rhamnose biosynthetic process"/>
    <property type="evidence" value="ECO:0007669"/>
    <property type="project" value="UniProtKB-UniPathway"/>
</dbReference>
<dbReference type="AlphaFoldDB" id="A0A6J5EWW1"/>
<dbReference type="PANTHER" id="PTHR10491:SF4">
    <property type="entry name" value="METHIONINE ADENOSYLTRANSFERASE 2 SUBUNIT BETA"/>
    <property type="match status" value="1"/>
</dbReference>
<protein>
    <recommendedName>
        <fullName evidence="4 6">dTDP-4-dehydrorhamnose reductase</fullName>
        <ecNumber evidence="3 6">1.1.1.133</ecNumber>
    </recommendedName>
</protein>
<dbReference type="EMBL" id="CADIKF010000072">
    <property type="protein sequence ID" value="CAB3770663.1"/>
    <property type="molecule type" value="Genomic_DNA"/>
</dbReference>
<evidence type="ECO:0000256" key="3">
    <source>
        <dbReference type="ARBA" id="ARBA00012929"/>
    </source>
</evidence>
<dbReference type="Gene3D" id="3.40.50.720">
    <property type="entry name" value="NAD(P)-binding Rossmann-like Domain"/>
    <property type="match status" value="1"/>
</dbReference>
<dbReference type="PANTHER" id="PTHR10491">
    <property type="entry name" value="DTDP-4-DEHYDRORHAMNOSE REDUCTASE"/>
    <property type="match status" value="1"/>
</dbReference>
<dbReference type="InterPro" id="IPR005913">
    <property type="entry name" value="dTDP_dehydrorham_reduct"/>
</dbReference>
<accession>A0A6J5EWW1</accession>
<comment type="function">
    <text evidence="6">Catalyzes the reduction of dTDP-6-deoxy-L-lyxo-4-hexulose to yield dTDP-L-rhamnose.</text>
</comment>
<comment type="catalytic activity">
    <reaction evidence="5 6">
        <text>dTDP-beta-L-rhamnose + NADP(+) = dTDP-4-dehydro-beta-L-rhamnose + NADPH + H(+)</text>
        <dbReference type="Rhea" id="RHEA:21796"/>
        <dbReference type="ChEBI" id="CHEBI:15378"/>
        <dbReference type="ChEBI" id="CHEBI:57510"/>
        <dbReference type="ChEBI" id="CHEBI:57783"/>
        <dbReference type="ChEBI" id="CHEBI:58349"/>
        <dbReference type="ChEBI" id="CHEBI:62830"/>
        <dbReference type="EC" id="1.1.1.133"/>
    </reaction>
</comment>
<dbReference type="GO" id="GO:0048269">
    <property type="term" value="C:methionine adenosyltransferase complex"/>
    <property type="evidence" value="ECO:0007669"/>
    <property type="project" value="TreeGrafter"/>
</dbReference>
<dbReference type="GO" id="GO:0006556">
    <property type="term" value="P:S-adenosylmethionine biosynthetic process"/>
    <property type="evidence" value="ECO:0007669"/>
    <property type="project" value="TreeGrafter"/>
</dbReference>
<dbReference type="EC" id="1.1.1.133" evidence="3 6"/>
<evidence type="ECO:0000313" key="8">
    <source>
        <dbReference type="EMBL" id="CAB3770663.1"/>
    </source>
</evidence>
<sequence>MSEGRRRFKVALIGASGLLGRAIAAQLSQQTSWQIVQTAFAHARAPQIALDIRDTQAVTRFVDAEAPDAVVIAAAERRPDVCENNPALARALNVDAVRAIANAAHRHRAWVLSISTDYVFDGTRPPYRHDAPPAPINAYGRSKLEGEQALFDSTSNGCVLRLPLLYGPIVSWQESAVTSLVPAIAASASEPVQAAAHQRDDLARTHRGTQAAVMDAWATRYPTFTPDVAFVVMQMLERHARGEPVCGITQWSGDEPMTKYDIARRLADALQIDARLAPQSTPADATPRPRDCHLDSGVLEALGIGRRTPFDVAIRQVLVDFPWRGEAARSGA</sequence>
<dbReference type="GO" id="GO:0048270">
    <property type="term" value="F:methionine adenosyltransferase regulator activity"/>
    <property type="evidence" value="ECO:0007669"/>
    <property type="project" value="TreeGrafter"/>
</dbReference>
<feature type="domain" description="RmlD-like substrate binding" evidence="7">
    <location>
        <begin position="9"/>
        <end position="319"/>
    </location>
</feature>
<dbReference type="CDD" id="cd05254">
    <property type="entry name" value="dTDP_HR_like_SDR_e"/>
    <property type="match status" value="1"/>
</dbReference>
<dbReference type="InterPro" id="IPR036291">
    <property type="entry name" value="NAD(P)-bd_dom_sf"/>
</dbReference>
<keyword evidence="6" id="KW-0560">Oxidoreductase</keyword>
<dbReference type="Pfam" id="PF04321">
    <property type="entry name" value="RmlD_sub_bind"/>
    <property type="match status" value="1"/>
</dbReference>
<comment type="similarity">
    <text evidence="2 6">Belongs to the dTDP-4-dehydrorhamnose reductase family.</text>
</comment>